<dbReference type="AlphaFoldDB" id="A0A4Q1KMR7"/>
<keyword evidence="3" id="KW-1185">Reference proteome</keyword>
<dbReference type="Proteomes" id="UP000290958">
    <property type="component" value="Unassembled WGS sequence"/>
</dbReference>
<evidence type="ECO:0000259" key="1">
    <source>
        <dbReference type="Pfam" id="PF22513"/>
    </source>
</evidence>
<evidence type="ECO:0000313" key="3">
    <source>
        <dbReference type="Proteomes" id="UP000290958"/>
    </source>
</evidence>
<dbReference type="GO" id="GO:0006355">
    <property type="term" value="P:regulation of DNA-templated transcription"/>
    <property type="evidence" value="ECO:0007669"/>
    <property type="project" value="InterPro"/>
</dbReference>
<dbReference type="SUPFAM" id="SSF47598">
    <property type="entry name" value="Ribbon-helix-helix"/>
    <property type="match status" value="1"/>
</dbReference>
<dbReference type="Pfam" id="PF22513">
    <property type="entry name" value="FitA-like_RHH"/>
    <property type="match status" value="1"/>
</dbReference>
<dbReference type="RefSeq" id="WP_129402865.1">
    <property type="nucleotide sequence ID" value="NZ_SBKP01000001.1"/>
</dbReference>
<reference evidence="3" key="1">
    <citation type="submission" date="2019-01" db="EMBL/GenBank/DDBJ databases">
        <title>Cytophagaceae bacterium strain CAR-16.</title>
        <authorList>
            <person name="Chen W.-M."/>
        </authorList>
    </citation>
    <scope>NUCLEOTIDE SEQUENCE [LARGE SCALE GENOMIC DNA]</scope>
    <source>
        <strain evidence="3">CHR27</strain>
    </source>
</reference>
<proteinExistence type="predicted"/>
<accession>A0A4Q1KMR7</accession>
<organism evidence="2 3">
    <name type="scientific">Sphingobium fluviale</name>
    <dbReference type="NCBI Taxonomy" id="2506423"/>
    <lineage>
        <taxon>Bacteria</taxon>
        <taxon>Pseudomonadati</taxon>
        <taxon>Pseudomonadota</taxon>
        <taxon>Alphaproteobacteria</taxon>
        <taxon>Sphingomonadales</taxon>
        <taxon>Sphingomonadaceae</taxon>
        <taxon>Sphingobium</taxon>
    </lineage>
</organism>
<protein>
    <recommendedName>
        <fullName evidence="1">Antitoxin FitA-like ribbon-helix-helix domain-containing protein</fullName>
    </recommendedName>
</protein>
<evidence type="ECO:0000313" key="2">
    <source>
        <dbReference type="EMBL" id="RXR31097.1"/>
    </source>
</evidence>
<dbReference type="InterPro" id="IPR053853">
    <property type="entry name" value="FitA-like_RHH"/>
</dbReference>
<comment type="caution">
    <text evidence="2">The sequence shown here is derived from an EMBL/GenBank/DDBJ whole genome shotgun (WGS) entry which is preliminary data.</text>
</comment>
<dbReference type="EMBL" id="SBKP01000001">
    <property type="protein sequence ID" value="RXR31097.1"/>
    <property type="molecule type" value="Genomic_DNA"/>
</dbReference>
<gene>
    <name evidence="2" type="ORF">EQG66_02150</name>
</gene>
<dbReference type="InterPro" id="IPR010985">
    <property type="entry name" value="Ribbon_hlx_hlx"/>
</dbReference>
<dbReference type="OrthoDB" id="2389872at2"/>
<sequence>MGQILIRQLDDAAIARLKSRAKAQGTSVEALAREAVQRAASLTVEEKVALAHAMQAWSKQAMVPGVPQTEGWKLIREDRDDR</sequence>
<name>A0A4Q1KMR7_9SPHN</name>
<feature type="domain" description="Antitoxin FitA-like ribbon-helix-helix" evidence="1">
    <location>
        <begin position="3"/>
        <end position="40"/>
    </location>
</feature>